<reference evidence="4 5" key="1">
    <citation type="journal article" date="2022" name="Gigascience">
        <title>A chromosome-level genome assembly and annotation of the desert horned lizard, Phrynosoma platyrhinos, provides insight into chromosomal rearrangements among reptiles.</title>
        <authorList>
            <person name="Koochekian N."/>
            <person name="Ascanio A."/>
            <person name="Farleigh K."/>
            <person name="Card D.C."/>
            <person name="Schield D.R."/>
            <person name="Castoe T.A."/>
            <person name="Jezkova T."/>
        </authorList>
    </citation>
    <scope>NUCLEOTIDE SEQUENCE [LARGE SCALE GENOMIC DNA]</scope>
    <source>
        <strain evidence="4">NK-2021</strain>
    </source>
</reference>
<organism evidence="4 5">
    <name type="scientific">Phrynosoma platyrhinos</name>
    <name type="common">Desert horned lizard</name>
    <dbReference type="NCBI Taxonomy" id="52577"/>
    <lineage>
        <taxon>Eukaryota</taxon>
        <taxon>Metazoa</taxon>
        <taxon>Chordata</taxon>
        <taxon>Craniata</taxon>
        <taxon>Vertebrata</taxon>
        <taxon>Euteleostomi</taxon>
        <taxon>Lepidosauria</taxon>
        <taxon>Squamata</taxon>
        <taxon>Bifurcata</taxon>
        <taxon>Unidentata</taxon>
        <taxon>Episquamata</taxon>
        <taxon>Toxicofera</taxon>
        <taxon>Iguania</taxon>
        <taxon>Phrynosomatidae</taxon>
        <taxon>Phrynosomatinae</taxon>
        <taxon>Phrynosoma</taxon>
    </lineage>
</organism>
<comment type="caution">
    <text evidence="4">The sequence shown here is derived from an EMBL/GenBank/DDBJ whole genome shotgun (WGS) entry which is preliminary data.</text>
</comment>
<protein>
    <recommendedName>
        <fullName evidence="3">SCP domain-containing protein</fullName>
    </recommendedName>
</protein>
<feature type="domain" description="SCP" evidence="3">
    <location>
        <begin position="44"/>
        <end position="187"/>
    </location>
</feature>
<evidence type="ECO:0000313" key="5">
    <source>
        <dbReference type="Proteomes" id="UP000826234"/>
    </source>
</evidence>
<evidence type="ECO:0000256" key="1">
    <source>
        <dbReference type="ARBA" id="ARBA00009923"/>
    </source>
</evidence>
<dbReference type="InterPro" id="IPR001283">
    <property type="entry name" value="CRISP-related"/>
</dbReference>
<sequence length="217" mass="24945">MPEFTPSRSTVHKMYPPQVEERYLTVKKYTSIRYPGIATDLPEKIQQEILEKFNAIRRGVQPTASNMVKMKWSHKAANNAKEWARKCIAKAPPQKERTIDGVLCGDSRVRATYSTSWSDVIDLWNRKSSNFKYGTGAIDPKKDVYGYTQMIWYNSYRVGCTVAYCDSEEEYKFFYICRFCPAGNIVEYIATPYKEGPPCGDCPNDCEDKLCRCDDVA</sequence>
<proteinExistence type="inferred from homology"/>
<dbReference type="SMART" id="SM00198">
    <property type="entry name" value="SCP"/>
    <property type="match status" value="1"/>
</dbReference>
<keyword evidence="2" id="KW-1015">Disulfide bond</keyword>
<dbReference type="SUPFAM" id="SSF55797">
    <property type="entry name" value="PR-1-like"/>
    <property type="match status" value="1"/>
</dbReference>
<dbReference type="Proteomes" id="UP000826234">
    <property type="component" value="Unassembled WGS sequence"/>
</dbReference>
<evidence type="ECO:0000256" key="2">
    <source>
        <dbReference type="ARBA" id="ARBA00023157"/>
    </source>
</evidence>
<name>A0ABQ7SX30_PHRPL</name>
<dbReference type="InterPro" id="IPR014044">
    <property type="entry name" value="CAP_dom"/>
</dbReference>
<dbReference type="PANTHER" id="PTHR10334">
    <property type="entry name" value="CYSTEINE-RICH SECRETORY PROTEIN-RELATED"/>
    <property type="match status" value="1"/>
</dbReference>
<evidence type="ECO:0000259" key="3">
    <source>
        <dbReference type="SMART" id="SM00198"/>
    </source>
</evidence>
<accession>A0ABQ7SX30</accession>
<dbReference type="EMBL" id="JAIPUX010003289">
    <property type="protein sequence ID" value="KAH0621815.1"/>
    <property type="molecule type" value="Genomic_DNA"/>
</dbReference>
<dbReference type="PRINTS" id="PR00837">
    <property type="entry name" value="V5TPXLIKE"/>
</dbReference>
<dbReference type="Pfam" id="PF00188">
    <property type="entry name" value="CAP"/>
    <property type="match status" value="1"/>
</dbReference>
<evidence type="ECO:0000313" key="4">
    <source>
        <dbReference type="EMBL" id="KAH0621815.1"/>
    </source>
</evidence>
<keyword evidence="5" id="KW-1185">Reference proteome</keyword>
<gene>
    <name evidence="4" type="ORF">JD844_023453</name>
</gene>
<comment type="similarity">
    <text evidence="1">Belongs to the CRISP family.</text>
</comment>
<dbReference type="Gene3D" id="3.40.33.10">
    <property type="entry name" value="CAP"/>
    <property type="match status" value="1"/>
</dbReference>
<dbReference type="InterPro" id="IPR035940">
    <property type="entry name" value="CAP_sf"/>
</dbReference>